<dbReference type="Proteomes" id="UP000828390">
    <property type="component" value="Unassembled WGS sequence"/>
</dbReference>
<evidence type="ECO:0000313" key="2">
    <source>
        <dbReference type="Proteomes" id="UP000828390"/>
    </source>
</evidence>
<reference evidence="1" key="2">
    <citation type="submission" date="2020-11" db="EMBL/GenBank/DDBJ databases">
        <authorList>
            <person name="McCartney M.A."/>
            <person name="Auch B."/>
            <person name="Kono T."/>
            <person name="Mallez S."/>
            <person name="Becker A."/>
            <person name="Gohl D.M."/>
            <person name="Silverstein K.A.T."/>
            <person name="Koren S."/>
            <person name="Bechman K.B."/>
            <person name="Herman A."/>
            <person name="Abrahante J.E."/>
            <person name="Garbe J."/>
        </authorList>
    </citation>
    <scope>NUCLEOTIDE SEQUENCE</scope>
    <source>
        <strain evidence="1">Duluth1</strain>
        <tissue evidence="1">Whole animal</tissue>
    </source>
</reference>
<sequence length="50" mass="5821">MDLDGQMYSFQSTDKGDEQALNTLVVPPTLWLKFLTRLQDITFVRDTSFH</sequence>
<dbReference type="EMBL" id="JAIWYP010000011">
    <property type="protein sequence ID" value="KAH3733998.1"/>
    <property type="molecule type" value="Genomic_DNA"/>
</dbReference>
<proteinExistence type="predicted"/>
<protein>
    <submittedName>
        <fullName evidence="1">Uncharacterized protein</fullName>
    </submittedName>
</protein>
<organism evidence="1 2">
    <name type="scientific">Dreissena polymorpha</name>
    <name type="common">Zebra mussel</name>
    <name type="synonym">Mytilus polymorpha</name>
    <dbReference type="NCBI Taxonomy" id="45954"/>
    <lineage>
        <taxon>Eukaryota</taxon>
        <taxon>Metazoa</taxon>
        <taxon>Spiralia</taxon>
        <taxon>Lophotrochozoa</taxon>
        <taxon>Mollusca</taxon>
        <taxon>Bivalvia</taxon>
        <taxon>Autobranchia</taxon>
        <taxon>Heteroconchia</taxon>
        <taxon>Euheterodonta</taxon>
        <taxon>Imparidentia</taxon>
        <taxon>Neoheterodontei</taxon>
        <taxon>Myida</taxon>
        <taxon>Dreissenoidea</taxon>
        <taxon>Dreissenidae</taxon>
        <taxon>Dreissena</taxon>
    </lineage>
</organism>
<accession>A0A9D4CY85</accession>
<dbReference type="AlphaFoldDB" id="A0A9D4CY85"/>
<name>A0A9D4CY85_DREPO</name>
<gene>
    <name evidence="1" type="ORF">DPMN_040437</name>
</gene>
<reference evidence="1" key="1">
    <citation type="journal article" date="2019" name="bioRxiv">
        <title>The Genome of the Zebra Mussel, Dreissena polymorpha: A Resource for Invasive Species Research.</title>
        <authorList>
            <person name="McCartney M.A."/>
            <person name="Auch B."/>
            <person name="Kono T."/>
            <person name="Mallez S."/>
            <person name="Zhang Y."/>
            <person name="Obille A."/>
            <person name="Becker A."/>
            <person name="Abrahante J.E."/>
            <person name="Garbe J."/>
            <person name="Badalamenti J.P."/>
            <person name="Herman A."/>
            <person name="Mangelson H."/>
            <person name="Liachko I."/>
            <person name="Sullivan S."/>
            <person name="Sone E.D."/>
            <person name="Koren S."/>
            <person name="Silverstein K.A.T."/>
            <person name="Beckman K.B."/>
            <person name="Gohl D.M."/>
        </authorList>
    </citation>
    <scope>NUCLEOTIDE SEQUENCE</scope>
    <source>
        <strain evidence="1">Duluth1</strain>
        <tissue evidence="1">Whole animal</tissue>
    </source>
</reference>
<evidence type="ECO:0000313" key="1">
    <source>
        <dbReference type="EMBL" id="KAH3733998.1"/>
    </source>
</evidence>
<keyword evidence="2" id="KW-1185">Reference proteome</keyword>
<comment type="caution">
    <text evidence="1">The sequence shown here is derived from an EMBL/GenBank/DDBJ whole genome shotgun (WGS) entry which is preliminary data.</text>
</comment>